<feature type="region of interest" description="Disordered" evidence="3">
    <location>
        <begin position="103"/>
        <end position="141"/>
    </location>
</feature>
<protein>
    <submittedName>
        <fullName evidence="4">Single-stranded DNA-binding protein</fullName>
    </submittedName>
</protein>
<evidence type="ECO:0000256" key="1">
    <source>
        <dbReference type="ARBA" id="ARBA00023125"/>
    </source>
</evidence>
<feature type="compositionally biased region" description="Polar residues" evidence="3">
    <location>
        <begin position="132"/>
        <end position="141"/>
    </location>
</feature>
<keyword evidence="1 2" id="KW-0238">DNA-binding</keyword>
<gene>
    <name evidence="4" type="ORF">J2X15_003268</name>
</gene>
<dbReference type="EMBL" id="JAVDXO010000008">
    <property type="protein sequence ID" value="MDR7307963.1"/>
    <property type="molecule type" value="Genomic_DNA"/>
</dbReference>
<evidence type="ECO:0000313" key="4">
    <source>
        <dbReference type="EMBL" id="MDR7307963.1"/>
    </source>
</evidence>
<dbReference type="Proteomes" id="UP001268089">
    <property type="component" value="Unassembled WGS sequence"/>
</dbReference>
<reference evidence="4 5" key="1">
    <citation type="submission" date="2023-07" db="EMBL/GenBank/DDBJ databases">
        <title>Sorghum-associated microbial communities from plants grown in Nebraska, USA.</title>
        <authorList>
            <person name="Schachtman D."/>
        </authorList>
    </citation>
    <scope>NUCLEOTIDE SEQUENCE [LARGE SCALE GENOMIC DNA]</scope>
    <source>
        <strain evidence="4 5">BE308</strain>
    </source>
</reference>
<dbReference type="InterPro" id="IPR012340">
    <property type="entry name" value="NA-bd_OB-fold"/>
</dbReference>
<sequence>MQVFGNIAKNPERKVSKTTQRGYYEMRLAESQRGIDSSPTFYTVRVMKDVDPQLEKGDFVRVTGKLKADFYMSREGKPTGNLLVIAFEAQKIAKPAALMADLQAQAQAQEKKRSTGEAVTSPEEPVSVVQRVPTNNDGWYD</sequence>
<name>A0ABU1ZQZ2_9BURK</name>
<dbReference type="GO" id="GO:0003677">
    <property type="term" value="F:DNA binding"/>
    <property type="evidence" value="ECO:0007669"/>
    <property type="project" value="UniProtKB-KW"/>
</dbReference>
<accession>A0ABU1ZQZ2</accession>
<dbReference type="Gene3D" id="2.40.50.140">
    <property type="entry name" value="Nucleic acid-binding proteins"/>
    <property type="match status" value="1"/>
</dbReference>
<evidence type="ECO:0000256" key="2">
    <source>
        <dbReference type="PROSITE-ProRule" id="PRU00252"/>
    </source>
</evidence>
<keyword evidence="5" id="KW-1185">Reference proteome</keyword>
<proteinExistence type="predicted"/>
<evidence type="ECO:0000256" key="3">
    <source>
        <dbReference type="SAM" id="MobiDB-lite"/>
    </source>
</evidence>
<dbReference type="RefSeq" id="WP_310344631.1">
    <property type="nucleotide sequence ID" value="NZ_JAVDXO010000008.1"/>
</dbReference>
<dbReference type="InterPro" id="IPR000424">
    <property type="entry name" value="Primosome_PriB/ssb"/>
</dbReference>
<dbReference type="PROSITE" id="PS50935">
    <property type="entry name" value="SSB"/>
    <property type="match status" value="1"/>
</dbReference>
<dbReference type="SUPFAM" id="SSF50249">
    <property type="entry name" value="Nucleic acid-binding proteins"/>
    <property type="match status" value="1"/>
</dbReference>
<comment type="caution">
    <text evidence="4">The sequence shown here is derived from an EMBL/GenBank/DDBJ whole genome shotgun (WGS) entry which is preliminary data.</text>
</comment>
<organism evidence="4 5">
    <name type="scientific">Rhodoferax saidenbachensis</name>
    <dbReference type="NCBI Taxonomy" id="1484693"/>
    <lineage>
        <taxon>Bacteria</taxon>
        <taxon>Pseudomonadati</taxon>
        <taxon>Pseudomonadota</taxon>
        <taxon>Betaproteobacteria</taxon>
        <taxon>Burkholderiales</taxon>
        <taxon>Comamonadaceae</taxon>
        <taxon>Rhodoferax</taxon>
    </lineage>
</organism>
<evidence type="ECO:0000313" key="5">
    <source>
        <dbReference type="Proteomes" id="UP001268089"/>
    </source>
</evidence>